<evidence type="ECO:0008006" key="3">
    <source>
        <dbReference type="Google" id="ProtNLM"/>
    </source>
</evidence>
<dbReference type="InterPro" id="IPR043502">
    <property type="entry name" value="DNA/RNA_pol_sf"/>
</dbReference>
<reference evidence="2" key="1">
    <citation type="journal article" date="2019" name="Sci. Rep.">
        <title>Draft genome of Tanacetum cinerariifolium, the natural source of mosquito coil.</title>
        <authorList>
            <person name="Yamashiro T."/>
            <person name="Shiraishi A."/>
            <person name="Satake H."/>
            <person name="Nakayama K."/>
        </authorList>
    </citation>
    <scope>NUCLEOTIDE SEQUENCE</scope>
</reference>
<dbReference type="PANTHER" id="PTHR15503">
    <property type="entry name" value="LDOC1 RELATED"/>
    <property type="match status" value="1"/>
</dbReference>
<dbReference type="Gene3D" id="3.30.70.270">
    <property type="match status" value="1"/>
</dbReference>
<protein>
    <recommendedName>
        <fullName evidence="3">Reverse transcriptase domain-containing protein</fullName>
    </recommendedName>
</protein>
<evidence type="ECO:0000256" key="1">
    <source>
        <dbReference type="SAM" id="MobiDB-lite"/>
    </source>
</evidence>
<dbReference type="InterPro" id="IPR032567">
    <property type="entry name" value="RTL1-rel"/>
</dbReference>
<accession>A0A699K6E3</accession>
<evidence type="ECO:0000313" key="2">
    <source>
        <dbReference type="EMBL" id="GFA74503.1"/>
    </source>
</evidence>
<dbReference type="SUPFAM" id="SSF56672">
    <property type="entry name" value="DNA/RNA polymerases"/>
    <property type="match status" value="1"/>
</dbReference>
<dbReference type="PANTHER" id="PTHR15503:SF45">
    <property type="entry name" value="RNA-DIRECTED DNA POLYMERASE HOMOLOG"/>
    <property type="match status" value="1"/>
</dbReference>
<name>A0A699K6E3_TANCI</name>
<feature type="region of interest" description="Disordered" evidence="1">
    <location>
        <begin position="167"/>
        <end position="187"/>
    </location>
</feature>
<dbReference type="InterPro" id="IPR043128">
    <property type="entry name" value="Rev_trsase/Diguanyl_cyclase"/>
</dbReference>
<sequence length="280" mass="31610">MWNRPTLQGLGKRNRTKDLNLCALNETTIMMDSVLPSAPTARGLAILPGTVEASLMLPTTREPKGKIKEFSLALSVELRSFVSTAFSSLIYIVDHGYDVELVDEMESFDVIIGMDWLSKYHADLPGIPPPRQVEFQIKLEPGAAAVARAPYRLALFEMKELSDQLQEPSDKDFIRPSSSPWGAPSKQDHEEHLKLILELLKKEELHAKFSKCKFWIPKVKFIGHVIDRDDENATNPPSIPPTQQAPHTLSTIRLSILKKGEYDIWAMKMKHDLGHTDYPI</sequence>
<dbReference type="AlphaFoldDB" id="A0A699K6E3"/>
<dbReference type="EMBL" id="BKCJ010479874">
    <property type="protein sequence ID" value="GFA74503.1"/>
    <property type="molecule type" value="Genomic_DNA"/>
</dbReference>
<proteinExistence type="predicted"/>
<dbReference type="Gene3D" id="3.10.10.10">
    <property type="entry name" value="HIV Type 1 Reverse Transcriptase, subunit A, domain 1"/>
    <property type="match status" value="1"/>
</dbReference>
<dbReference type="Pfam" id="PF08284">
    <property type="entry name" value="RVP_2"/>
    <property type="match status" value="1"/>
</dbReference>
<gene>
    <name evidence="2" type="ORF">Tci_646475</name>
</gene>
<organism evidence="2">
    <name type="scientific">Tanacetum cinerariifolium</name>
    <name type="common">Dalmatian daisy</name>
    <name type="synonym">Chrysanthemum cinerariifolium</name>
    <dbReference type="NCBI Taxonomy" id="118510"/>
    <lineage>
        <taxon>Eukaryota</taxon>
        <taxon>Viridiplantae</taxon>
        <taxon>Streptophyta</taxon>
        <taxon>Embryophyta</taxon>
        <taxon>Tracheophyta</taxon>
        <taxon>Spermatophyta</taxon>
        <taxon>Magnoliopsida</taxon>
        <taxon>eudicotyledons</taxon>
        <taxon>Gunneridae</taxon>
        <taxon>Pentapetalae</taxon>
        <taxon>asterids</taxon>
        <taxon>campanulids</taxon>
        <taxon>Asterales</taxon>
        <taxon>Asteraceae</taxon>
        <taxon>Asteroideae</taxon>
        <taxon>Anthemideae</taxon>
        <taxon>Anthemidinae</taxon>
        <taxon>Tanacetum</taxon>
    </lineage>
</organism>
<comment type="caution">
    <text evidence="2">The sequence shown here is derived from an EMBL/GenBank/DDBJ whole genome shotgun (WGS) entry which is preliminary data.</text>
</comment>